<keyword evidence="3" id="KW-1185">Reference proteome</keyword>
<evidence type="ECO:0000256" key="1">
    <source>
        <dbReference type="SAM" id="MobiDB-lite"/>
    </source>
</evidence>
<reference evidence="3" key="1">
    <citation type="journal article" date="2019" name="Int. J. Syst. Evol. Microbiol.">
        <title>The Global Catalogue of Microorganisms (GCM) 10K type strain sequencing project: providing services to taxonomists for standard genome sequencing and annotation.</title>
        <authorList>
            <consortium name="The Broad Institute Genomics Platform"/>
            <consortium name="The Broad Institute Genome Sequencing Center for Infectious Disease"/>
            <person name="Wu L."/>
            <person name="Ma J."/>
        </authorList>
    </citation>
    <scope>NUCLEOTIDE SEQUENCE [LARGE SCALE GENOMIC DNA]</scope>
    <source>
        <strain evidence="3">JCM 9687</strain>
    </source>
</reference>
<evidence type="ECO:0008006" key="4">
    <source>
        <dbReference type="Google" id="ProtNLM"/>
    </source>
</evidence>
<name>A0ABP6RXE4_9PSEU</name>
<gene>
    <name evidence="2" type="ORF">GCM10020366_51510</name>
</gene>
<comment type="caution">
    <text evidence="2">The sequence shown here is derived from an EMBL/GenBank/DDBJ whole genome shotgun (WGS) entry which is preliminary data.</text>
</comment>
<accession>A0ABP6RXE4</accession>
<proteinExistence type="predicted"/>
<dbReference type="RefSeq" id="WP_225044459.1">
    <property type="nucleotide sequence ID" value="NZ_BAAAYK010000038.1"/>
</dbReference>
<evidence type="ECO:0000313" key="2">
    <source>
        <dbReference type="EMBL" id="GAA3362666.1"/>
    </source>
</evidence>
<dbReference type="Proteomes" id="UP001500483">
    <property type="component" value="Unassembled WGS sequence"/>
</dbReference>
<dbReference type="EMBL" id="BAAAYK010000038">
    <property type="protein sequence ID" value="GAA3362666.1"/>
    <property type="molecule type" value="Genomic_DNA"/>
</dbReference>
<organism evidence="2 3">
    <name type="scientific">Saccharopolyspora gregorii</name>
    <dbReference type="NCBI Taxonomy" id="33914"/>
    <lineage>
        <taxon>Bacteria</taxon>
        <taxon>Bacillati</taxon>
        <taxon>Actinomycetota</taxon>
        <taxon>Actinomycetes</taxon>
        <taxon>Pseudonocardiales</taxon>
        <taxon>Pseudonocardiaceae</taxon>
        <taxon>Saccharopolyspora</taxon>
    </lineage>
</organism>
<sequence length="128" mass="13311">MPLYSPSGDGSPDSTALPGTPGTGGSMRVEPAAIPSLVNALQSSLDQVGVEIEHAITELRIRPWAGDPISSTAAEQFNERSVGGDQDALTALCGYRDQLQSAAESLQLANQHYQDTDDVNAVRLGGGC</sequence>
<protein>
    <recommendedName>
        <fullName evidence="4">PE domain-containing protein</fullName>
    </recommendedName>
</protein>
<evidence type="ECO:0000313" key="3">
    <source>
        <dbReference type="Proteomes" id="UP001500483"/>
    </source>
</evidence>
<feature type="region of interest" description="Disordered" evidence="1">
    <location>
        <begin position="1"/>
        <end position="30"/>
    </location>
</feature>